<protein>
    <submittedName>
        <fullName evidence="7">Lysophospholipid acyltransferase family protein</fullName>
    </submittedName>
</protein>
<dbReference type="Proteomes" id="UP001528040">
    <property type="component" value="Unassembled WGS sequence"/>
</dbReference>
<dbReference type="InterPro" id="IPR004960">
    <property type="entry name" value="LipA_acyltrans"/>
</dbReference>
<dbReference type="Pfam" id="PF03279">
    <property type="entry name" value="Lip_A_acyltrans"/>
    <property type="match status" value="1"/>
</dbReference>
<sequence length="293" mass="33805">MLTRTAKYIWQHLRYIPLWSALTYSKWRGFDTRARSLGNVFGWTMRWIPIARRRFDREVLRIYPDMPRADRLNLSRKMGQNMGRTLFEILHNTEFQARQDRFHISGPGLAVLEKAKADGKGAILVSGHFGQWEAVRAVLKHRGMETAGVYRRQSNRHYQRLLVRGIEQGGKPALTTGSNGTKAMVRHLRAGGFVAILLDEKTVDGEMMPFLGSDALTSVAAARLALKYDVPFMPVFGTRHNDSSDIDVEFEAPIAPTDPRTMTQTFNDNLSARILEKPDQWYWLLRRWKDMRR</sequence>
<evidence type="ECO:0000256" key="6">
    <source>
        <dbReference type="ARBA" id="ARBA00023315"/>
    </source>
</evidence>
<organism evidence="7 8">
    <name type="scientific">Aliiroseovarius salicola</name>
    <dbReference type="NCBI Taxonomy" id="3009082"/>
    <lineage>
        <taxon>Bacteria</taxon>
        <taxon>Pseudomonadati</taxon>
        <taxon>Pseudomonadota</taxon>
        <taxon>Alphaproteobacteria</taxon>
        <taxon>Rhodobacterales</taxon>
        <taxon>Paracoccaceae</taxon>
        <taxon>Aliiroseovarius</taxon>
    </lineage>
</organism>
<evidence type="ECO:0000313" key="8">
    <source>
        <dbReference type="Proteomes" id="UP001528040"/>
    </source>
</evidence>
<dbReference type="RefSeq" id="WP_271053371.1">
    <property type="nucleotide sequence ID" value="NZ_JAQIIO010000003.1"/>
</dbReference>
<keyword evidence="3" id="KW-0997">Cell inner membrane</keyword>
<keyword evidence="6 7" id="KW-0012">Acyltransferase</keyword>
<evidence type="ECO:0000256" key="5">
    <source>
        <dbReference type="ARBA" id="ARBA00023136"/>
    </source>
</evidence>
<keyword evidence="4" id="KW-0808">Transferase</keyword>
<dbReference type="GO" id="GO:0016746">
    <property type="term" value="F:acyltransferase activity"/>
    <property type="evidence" value="ECO:0007669"/>
    <property type="project" value="UniProtKB-KW"/>
</dbReference>
<dbReference type="CDD" id="cd07984">
    <property type="entry name" value="LPLAT_LABLAT-like"/>
    <property type="match status" value="1"/>
</dbReference>
<accession>A0ABT4VZJ9</accession>
<comment type="caution">
    <text evidence="7">The sequence shown here is derived from an EMBL/GenBank/DDBJ whole genome shotgun (WGS) entry which is preliminary data.</text>
</comment>
<name>A0ABT4VZJ9_9RHOB</name>
<evidence type="ECO:0000256" key="2">
    <source>
        <dbReference type="ARBA" id="ARBA00022475"/>
    </source>
</evidence>
<keyword evidence="8" id="KW-1185">Reference proteome</keyword>
<comment type="subcellular location">
    <subcellularLocation>
        <location evidence="1">Cell inner membrane</location>
    </subcellularLocation>
</comment>
<dbReference type="PANTHER" id="PTHR30606:SF9">
    <property type="entry name" value="LIPID A BIOSYNTHESIS LAUROYLTRANSFERASE"/>
    <property type="match status" value="1"/>
</dbReference>
<evidence type="ECO:0000256" key="1">
    <source>
        <dbReference type="ARBA" id="ARBA00004533"/>
    </source>
</evidence>
<proteinExistence type="predicted"/>
<reference evidence="7 8" key="1">
    <citation type="submission" date="2023-01" db="EMBL/GenBank/DDBJ databases">
        <authorList>
            <person name="Yoon J.-W."/>
        </authorList>
    </citation>
    <scope>NUCLEOTIDE SEQUENCE [LARGE SCALE GENOMIC DNA]</scope>
    <source>
        <strain evidence="7 8">KMU-50</strain>
    </source>
</reference>
<dbReference type="PANTHER" id="PTHR30606">
    <property type="entry name" value="LIPID A BIOSYNTHESIS LAUROYL ACYLTRANSFERASE"/>
    <property type="match status" value="1"/>
</dbReference>
<evidence type="ECO:0000313" key="7">
    <source>
        <dbReference type="EMBL" id="MDA5093672.1"/>
    </source>
</evidence>
<evidence type="ECO:0000256" key="3">
    <source>
        <dbReference type="ARBA" id="ARBA00022519"/>
    </source>
</evidence>
<keyword evidence="2" id="KW-1003">Cell membrane</keyword>
<gene>
    <name evidence="7" type="ORF">O2N63_06185</name>
</gene>
<keyword evidence="5" id="KW-0472">Membrane</keyword>
<evidence type="ECO:0000256" key="4">
    <source>
        <dbReference type="ARBA" id="ARBA00022679"/>
    </source>
</evidence>
<dbReference type="EMBL" id="JAQIIO010000003">
    <property type="protein sequence ID" value="MDA5093672.1"/>
    <property type="molecule type" value="Genomic_DNA"/>
</dbReference>